<dbReference type="EMBL" id="CP036150">
    <property type="protein sequence ID" value="QEN07330.1"/>
    <property type="molecule type" value="Genomic_DNA"/>
</dbReference>
<dbReference type="Gene3D" id="3.40.960.10">
    <property type="entry name" value="VSR Endonuclease"/>
    <property type="match status" value="1"/>
</dbReference>
<dbReference type="OrthoDB" id="9801520at2"/>
<dbReference type="PIRSF" id="PIRSF018267">
    <property type="entry name" value="VSR_endonuc"/>
    <property type="match status" value="1"/>
</dbReference>
<keyword evidence="3 6" id="KW-0227">DNA damage</keyword>
<dbReference type="SUPFAM" id="SSF52980">
    <property type="entry name" value="Restriction endonuclease-like"/>
    <property type="match status" value="1"/>
</dbReference>
<dbReference type="KEGG" id="ock:EXM22_04755"/>
<dbReference type="REBASE" id="298754">
    <property type="entry name" value="V.OcrK2VP"/>
</dbReference>
<evidence type="ECO:0000313" key="7">
    <source>
        <dbReference type="EMBL" id="QEN07330.1"/>
    </source>
</evidence>
<keyword evidence="8" id="KW-1185">Reference proteome</keyword>
<proteinExistence type="inferred from homology"/>
<dbReference type="RefSeq" id="WP_149485411.1">
    <property type="nucleotide sequence ID" value="NZ_CP036150.1"/>
</dbReference>
<evidence type="ECO:0000256" key="4">
    <source>
        <dbReference type="ARBA" id="ARBA00022801"/>
    </source>
</evidence>
<dbReference type="CDD" id="cd00221">
    <property type="entry name" value="Vsr"/>
    <property type="match status" value="1"/>
</dbReference>
<dbReference type="Proteomes" id="UP000324209">
    <property type="component" value="Chromosome"/>
</dbReference>
<comment type="function">
    <text evidence="6">May nick specific sequences that contain T:G mispairs resulting from m5C-deamination.</text>
</comment>
<organism evidence="7 8">
    <name type="scientific">Oceanispirochaeta crateris</name>
    <dbReference type="NCBI Taxonomy" id="2518645"/>
    <lineage>
        <taxon>Bacteria</taxon>
        <taxon>Pseudomonadati</taxon>
        <taxon>Spirochaetota</taxon>
        <taxon>Spirochaetia</taxon>
        <taxon>Spirochaetales</taxon>
        <taxon>Spirochaetaceae</taxon>
        <taxon>Oceanispirochaeta</taxon>
    </lineage>
</organism>
<name>A0A5C1QK05_9SPIO</name>
<evidence type="ECO:0000313" key="8">
    <source>
        <dbReference type="Proteomes" id="UP000324209"/>
    </source>
</evidence>
<dbReference type="GO" id="GO:0006298">
    <property type="term" value="P:mismatch repair"/>
    <property type="evidence" value="ECO:0007669"/>
    <property type="project" value="UniProtKB-UniRule"/>
</dbReference>
<evidence type="ECO:0000256" key="5">
    <source>
        <dbReference type="ARBA" id="ARBA00023204"/>
    </source>
</evidence>
<dbReference type="Pfam" id="PF03852">
    <property type="entry name" value="Vsr"/>
    <property type="match status" value="1"/>
</dbReference>
<accession>A0A5C1QK05</accession>
<dbReference type="AlphaFoldDB" id="A0A5C1QK05"/>
<sequence length="144" mass="17102">MDHLSQLERSQNMSRIRSSDTKPEIIVRSVLHRLGYRFRLFGKVNKCYIKNGVLPGKPDIVLTRHKTVVFVHGCFWHMHTDCSRANIPKSNTEYWIKKLQRNTERDKINVKTLHDMGWKTVLIWECETKDTQKLAEILRKQLNE</sequence>
<keyword evidence="2 6" id="KW-0255">Endonuclease</keyword>
<dbReference type="GO" id="GO:0016787">
    <property type="term" value="F:hydrolase activity"/>
    <property type="evidence" value="ECO:0007669"/>
    <property type="project" value="UniProtKB-KW"/>
</dbReference>
<keyword evidence="4 6" id="KW-0378">Hydrolase</keyword>
<reference evidence="7 8" key="1">
    <citation type="submission" date="2019-02" db="EMBL/GenBank/DDBJ databases">
        <title>Complete Genome Sequence and Methylome Analysis of free living Spirochaetas.</title>
        <authorList>
            <person name="Fomenkov A."/>
            <person name="Dubinina G."/>
            <person name="Leshcheva N."/>
            <person name="Mikheeva N."/>
            <person name="Grabovich M."/>
            <person name="Vincze T."/>
            <person name="Roberts R.J."/>
        </authorList>
    </citation>
    <scope>NUCLEOTIDE SEQUENCE [LARGE SCALE GENOMIC DNA]</scope>
    <source>
        <strain evidence="7 8">K2</strain>
    </source>
</reference>
<keyword evidence="5 6" id="KW-0234">DNA repair</keyword>
<dbReference type="InterPro" id="IPR004603">
    <property type="entry name" value="DNA_mismatch_endonuc_vsr"/>
</dbReference>
<evidence type="ECO:0000256" key="2">
    <source>
        <dbReference type="ARBA" id="ARBA00022759"/>
    </source>
</evidence>
<dbReference type="NCBIfam" id="TIGR00632">
    <property type="entry name" value="vsr"/>
    <property type="match status" value="1"/>
</dbReference>
<keyword evidence="1 6" id="KW-0540">Nuclease</keyword>
<dbReference type="GO" id="GO:0004519">
    <property type="term" value="F:endonuclease activity"/>
    <property type="evidence" value="ECO:0007669"/>
    <property type="project" value="UniProtKB-KW"/>
</dbReference>
<comment type="similarity">
    <text evidence="6">Belongs to the vsr family.</text>
</comment>
<evidence type="ECO:0000256" key="3">
    <source>
        <dbReference type="ARBA" id="ARBA00022763"/>
    </source>
</evidence>
<gene>
    <name evidence="7" type="primary">vsr</name>
    <name evidence="7" type="ORF">EXM22_04755</name>
</gene>
<evidence type="ECO:0000256" key="1">
    <source>
        <dbReference type="ARBA" id="ARBA00022722"/>
    </source>
</evidence>
<dbReference type="InterPro" id="IPR011335">
    <property type="entry name" value="Restrct_endonuc-II-like"/>
</dbReference>
<protein>
    <recommendedName>
        <fullName evidence="6">Very short patch repair endonuclease</fullName>
        <ecNumber evidence="6">3.1.-.-</ecNumber>
    </recommendedName>
</protein>
<dbReference type="EC" id="3.1.-.-" evidence="6"/>
<evidence type="ECO:0000256" key="6">
    <source>
        <dbReference type="PIRNR" id="PIRNR018267"/>
    </source>
</evidence>